<dbReference type="PANTHER" id="PTHR33986">
    <property type="entry name" value="OS02G0535700 PROTEIN"/>
    <property type="match status" value="1"/>
</dbReference>
<organism evidence="1">
    <name type="scientific">Manihot esculenta</name>
    <name type="common">Cassava</name>
    <name type="synonym">Jatropha manihot</name>
    <dbReference type="NCBI Taxonomy" id="3983"/>
    <lineage>
        <taxon>Eukaryota</taxon>
        <taxon>Viridiplantae</taxon>
        <taxon>Streptophyta</taxon>
        <taxon>Embryophyta</taxon>
        <taxon>Tracheophyta</taxon>
        <taxon>Spermatophyta</taxon>
        <taxon>Magnoliopsida</taxon>
        <taxon>eudicotyledons</taxon>
        <taxon>Gunneridae</taxon>
        <taxon>Pentapetalae</taxon>
        <taxon>rosids</taxon>
        <taxon>fabids</taxon>
        <taxon>Malpighiales</taxon>
        <taxon>Euphorbiaceae</taxon>
        <taxon>Crotonoideae</taxon>
        <taxon>Manihoteae</taxon>
        <taxon>Manihot</taxon>
    </lineage>
</organism>
<dbReference type="Pfam" id="PF06258">
    <property type="entry name" value="Mito_fiss_Elm1"/>
    <property type="match status" value="1"/>
</dbReference>
<dbReference type="AlphaFoldDB" id="A0A2C9V837"/>
<evidence type="ECO:0008006" key="2">
    <source>
        <dbReference type="Google" id="ProtNLM"/>
    </source>
</evidence>
<name>A0A2C9V837_MANES</name>
<gene>
    <name evidence="1" type="ORF">MANES_09G052000</name>
</gene>
<evidence type="ECO:0000313" key="1">
    <source>
        <dbReference type="EMBL" id="OAY40827.1"/>
    </source>
</evidence>
<sequence length="181" mass="19718">MVAVSIAHSFACSESQVLTVGALHLADSAALRTAASVWHDELAVLLKPLLVVNIGGPTSNCEYGTDLAEQLTDMLRKVLWSCGSVRISFSRRTPQKVSNVLVKEFSNNHKVYIWDGKGPNPHMGHLALADAFVITADSVSMLSEACSTGYVYWMIMRAALDLWLVRFSDLGFWAAGSLSML</sequence>
<dbReference type="SUPFAM" id="SSF53756">
    <property type="entry name" value="UDP-Glycosyltransferase/glycogen phosphorylase"/>
    <property type="match status" value="1"/>
</dbReference>
<proteinExistence type="predicted"/>
<reference evidence="1" key="1">
    <citation type="submission" date="2016-02" db="EMBL/GenBank/DDBJ databases">
        <title>WGS assembly of Manihot esculenta.</title>
        <authorList>
            <person name="Bredeson J.V."/>
            <person name="Prochnik S.E."/>
            <person name="Lyons J.B."/>
            <person name="Schmutz J."/>
            <person name="Grimwood J."/>
            <person name="Vrebalov J."/>
            <person name="Bart R.S."/>
            <person name="Amuge T."/>
            <person name="Ferguson M.E."/>
            <person name="Green R."/>
            <person name="Putnam N."/>
            <person name="Stites J."/>
            <person name="Rounsley S."/>
            <person name="Rokhsar D.S."/>
        </authorList>
    </citation>
    <scope>NUCLEOTIDE SEQUENCE [LARGE SCALE GENOMIC DNA]</scope>
    <source>
        <tissue evidence="1">Leaf</tissue>
    </source>
</reference>
<dbReference type="InterPro" id="IPR009367">
    <property type="entry name" value="Elm1-like"/>
</dbReference>
<accession>A0A2C9V837</accession>
<dbReference type="PANTHER" id="PTHR33986:SF15">
    <property type="entry name" value="MITOCHONDRIAL FISSION PROTEIN ELM1"/>
    <property type="match status" value="1"/>
</dbReference>
<dbReference type="EMBL" id="CM004395">
    <property type="protein sequence ID" value="OAY40827.1"/>
    <property type="molecule type" value="Genomic_DNA"/>
</dbReference>
<protein>
    <recommendedName>
        <fullName evidence="2">Mitochondrial fission protein ELM1</fullName>
    </recommendedName>
</protein>